<feature type="transmembrane region" description="Helical" evidence="7">
    <location>
        <begin position="174"/>
        <end position="196"/>
    </location>
</feature>
<proteinExistence type="inferred from homology"/>
<name>A0A1X6N8D0_9APHY</name>
<comment type="subcellular location">
    <subcellularLocation>
        <location evidence="1">Endomembrane system</location>
        <topology evidence="1">Multi-pass membrane protein</topology>
    </subcellularLocation>
    <subcellularLocation>
        <location evidence="7">Endoplasmic reticulum membrane</location>
        <topology evidence="7">Multi-pass membrane protein</topology>
    </subcellularLocation>
</comment>
<dbReference type="OrthoDB" id="419770at2759"/>
<dbReference type="AlphaFoldDB" id="A0A1X6N8D0"/>
<gene>
    <name evidence="8" type="ORF">POSPLADRAFT_1178457</name>
</gene>
<feature type="chain" id="PRO_5016487322" description="Post-GPI attachment to proteins factor 3" evidence="7">
    <location>
        <begin position="20"/>
        <end position="350"/>
    </location>
</feature>
<evidence type="ECO:0000256" key="1">
    <source>
        <dbReference type="ARBA" id="ARBA00004127"/>
    </source>
</evidence>
<accession>A0A1X6N8D0</accession>
<comment type="function">
    <text evidence="7">Involved in the lipid remodeling steps of GPI-anchor maturation.</text>
</comment>
<evidence type="ECO:0000313" key="9">
    <source>
        <dbReference type="Proteomes" id="UP000194127"/>
    </source>
</evidence>
<keyword evidence="6 7" id="KW-0472">Membrane</keyword>
<keyword evidence="5 7" id="KW-1133">Transmembrane helix</keyword>
<dbReference type="GO" id="GO:0005789">
    <property type="term" value="C:endoplasmic reticulum membrane"/>
    <property type="evidence" value="ECO:0007669"/>
    <property type="project" value="UniProtKB-SubCell"/>
</dbReference>
<dbReference type="PANTHER" id="PTHR13148:SF0">
    <property type="entry name" value="POST-GPI ATTACHMENT TO PROTEINS FACTOR 3"/>
    <property type="match status" value="1"/>
</dbReference>
<evidence type="ECO:0000256" key="6">
    <source>
        <dbReference type="ARBA" id="ARBA00023136"/>
    </source>
</evidence>
<dbReference type="InterPro" id="IPR007217">
    <property type="entry name" value="Per1-like"/>
</dbReference>
<reference evidence="8 9" key="1">
    <citation type="submission" date="2017-04" db="EMBL/GenBank/DDBJ databases">
        <title>Genome Sequence of the Model Brown-Rot Fungus Postia placenta SB12.</title>
        <authorList>
            <consortium name="DOE Joint Genome Institute"/>
            <person name="Gaskell J."/>
            <person name="Kersten P."/>
            <person name="Larrondo L.F."/>
            <person name="Canessa P."/>
            <person name="Martinez D."/>
            <person name="Hibbett D."/>
            <person name="Schmoll M."/>
            <person name="Kubicek C.P."/>
            <person name="Martinez A.T."/>
            <person name="Yadav J."/>
            <person name="Master E."/>
            <person name="Magnuson J.K."/>
            <person name="James T."/>
            <person name="Yaver D."/>
            <person name="Berka R."/>
            <person name="Labutti K."/>
            <person name="Lipzen A."/>
            <person name="Aerts A."/>
            <person name="Barry K."/>
            <person name="Henrissat B."/>
            <person name="Blanchette R."/>
            <person name="Grigoriev I."/>
            <person name="Cullen D."/>
        </authorList>
    </citation>
    <scope>NUCLEOTIDE SEQUENCE [LARGE SCALE GENOMIC DNA]</scope>
    <source>
        <strain evidence="8 9">MAD-698-R-SB12</strain>
    </source>
</reference>
<dbReference type="RefSeq" id="XP_024341689.1">
    <property type="nucleotide sequence ID" value="XM_024488591.1"/>
</dbReference>
<keyword evidence="2 7" id="KW-0337">GPI-anchor biosynthesis</keyword>
<evidence type="ECO:0000256" key="3">
    <source>
        <dbReference type="ARBA" id="ARBA00022692"/>
    </source>
</evidence>
<feature type="signal peptide" evidence="7">
    <location>
        <begin position="1"/>
        <end position="19"/>
    </location>
</feature>
<dbReference type="Proteomes" id="UP000194127">
    <property type="component" value="Unassembled WGS sequence"/>
</dbReference>
<protein>
    <recommendedName>
        <fullName evidence="7">Post-GPI attachment to proteins factor 3</fullName>
    </recommendedName>
</protein>
<dbReference type="GeneID" id="36333540"/>
<keyword evidence="7" id="KW-0256">Endoplasmic reticulum</keyword>
<feature type="transmembrane region" description="Helical" evidence="7">
    <location>
        <begin position="286"/>
        <end position="306"/>
    </location>
</feature>
<organism evidence="8 9">
    <name type="scientific">Postia placenta MAD-698-R-SB12</name>
    <dbReference type="NCBI Taxonomy" id="670580"/>
    <lineage>
        <taxon>Eukaryota</taxon>
        <taxon>Fungi</taxon>
        <taxon>Dikarya</taxon>
        <taxon>Basidiomycota</taxon>
        <taxon>Agaricomycotina</taxon>
        <taxon>Agaricomycetes</taxon>
        <taxon>Polyporales</taxon>
        <taxon>Adustoporiaceae</taxon>
        <taxon>Rhodonia</taxon>
    </lineage>
</organism>
<keyword evidence="9" id="KW-1185">Reference proteome</keyword>
<dbReference type="STRING" id="670580.A0A1X6N8D0"/>
<evidence type="ECO:0000256" key="7">
    <source>
        <dbReference type="RuleBase" id="RU365066"/>
    </source>
</evidence>
<comment type="caution">
    <text evidence="7">Lacks conserved residue(s) required for the propagation of feature annotation.</text>
</comment>
<sequence>MLSRYNVLLILTAVSLVHASSGDRAWEYQRCVSQCSSAVCADPNWATSLPLSMRITRWTCTDDCKYGCMHSITDHAIAHSLPVQQYHGKWPFWRFAGMQEPASVAFSLLNLLVHARGALHVQRSIAEGHPMKGYYLKFALVSMNAWVWSSVFHTRAQPIHCMSLDLPITEKFDYFFAALAILYAVYYTVIRLFHLYSSETHRPSKTKASCTNSRPHALWALTCIVMYLGHVSYLSLLPRFDYTYNMAFNLGVGMAHNLLWLAYSLPSAVPLLRRFPFRPHMYRPTYASRAAFFVLTTIFATSLELFDFPPWHRVIDAHSLWHLSTVPIAAFWYDFLVLDSQDDGWKPSRS</sequence>
<keyword evidence="3 7" id="KW-0812">Transmembrane</keyword>
<dbReference type="Pfam" id="PF04080">
    <property type="entry name" value="Per1"/>
    <property type="match status" value="1"/>
</dbReference>
<dbReference type="PANTHER" id="PTHR13148">
    <property type="entry name" value="PER1-RELATED"/>
    <property type="match status" value="1"/>
</dbReference>
<evidence type="ECO:0000256" key="5">
    <source>
        <dbReference type="ARBA" id="ARBA00022989"/>
    </source>
</evidence>
<dbReference type="EMBL" id="KZ110593">
    <property type="protein sequence ID" value="OSX64895.1"/>
    <property type="molecule type" value="Genomic_DNA"/>
</dbReference>
<comment type="similarity">
    <text evidence="7">Belongs to the PGAP3 family.</text>
</comment>
<feature type="transmembrane region" description="Helical" evidence="7">
    <location>
        <begin position="217"/>
        <end position="236"/>
    </location>
</feature>
<feature type="transmembrane region" description="Helical" evidence="7">
    <location>
        <begin position="242"/>
        <end position="265"/>
    </location>
</feature>
<dbReference type="GO" id="GO:0016788">
    <property type="term" value="F:hydrolase activity, acting on ester bonds"/>
    <property type="evidence" value="ECO:0007669"/>
    <property type="project" value="TreeGrafter"/>
</dbReference>
<dbReference type="GO" id="GO:0006506">
    <property type="term" value="P:GPI anchor biosynthetic process"/>
    <property type="evidence" value="ECO:0007669"/>
    <property type="project" value="UniProtKB-KW"/>
</dbReference>
<evidence type="ECO:0000313" key="8">
    <source>
        <dbReference type="EMBL" id="OSX64895.1"/>
    </source>
</evidence>
<evidence type="ECO:0000256" key="2">
    <source>
        <dbReference type="ARBA" id="ARBA00022502"/>
    </source>
</evidence>
<keyword evidence="4 7" id="KW-0732">Signal</keyword>
<evidence type="ECO:0000256" key="4">
    <source>
        <dbReference type="ARBA" id="ARBA00022729"/>
    </source>
</evidence>